<evidence type="ECO:0000256" key="5">
    <source>
        <dbReference type="ARBA" id="ARBA00023136"/>
    </source>
</evidence>
<dbReference type="InterPro" id="IPR039426">
    <property type="entry name" value="TonB-dep_rcpt-like"/>
</dbReference>
<dbReference type="EMBL" id="FWYB01000001">
    <property type="protein sequence ID" value="SMC57816.1"/>
    <property type="molecule type" value="Genomic_DNA"/>
</dbReference>
<protein>
    <submittedName>
        <fullName evidence="9">TonB-linked outer membrane protein, SusC/RagA family</fullName>
    </submittedName>
</protein>
<dbReference type="InterPro" id="IPR008969">
    <property type="entry name" value="CarboxyPept-like_regulatory"/>
</dbReference>
<evidence type="ECO:0000256" key="3">
    <source>
        <dbReference type="ARBA" id="ARBA00022452"/>
    </source>
</evidence>
<sequence length="1056" mass="117201">MKILYSFKKASLLTVVTWLLTLGLGYAQNITVTGKVTDEKNLPLPGASVKIKGNTSGTIVNESGKFSLTAAPNAVLVFSFIGHKSKEVNVANQSVINVTLASDASALTEVVVTALGIKKEKKRVGYAVQEVKGESLQKAIAPNVLESLTGKVAGLTITNNGGDFFSDPGIYLRGRKPLLVVDGVPANTDMWNISSDDIENVTVLKSAAASALYGSRGINGAIQITLKSGKSIENGTTVSINSSTTFQGDFIRIPKAQSEYGPGNAGQYSFGTGAAGGGGVNDYDYSIWGPKFDGRLIAQYDSPIDAVTGKRIPTPWVARSTDNLGNFMETGIVTSNNFSVQTQGEHGHFVISNTYKYSKASQPGSQLDINITRLNGTLNLSKAISLEGSLQYDYQSSNNRLRAVYGPTSIIYNLSIWGGAHFDVRDFKDYWVPGKEGVQQYFVENWRYNNPYALAHAWQRPYQKNDILGNLKVNFKISDKLNAFARTTLNTYSLTDEEKIAVSIYNYDFPDRGGRYRYSHDKVLESNTDFLLSYGDSFLNKNFSLDATLGANQRIHNADFYDASTTALVVPGIFKLSNSVDKMTPTSSKYRKAVYSAYASVDLAYKNWAFLGFTGRMDKSSTLPEKNSSFFYPSVSLSTVLTDVFSFPKAINFLKLRASYAKVGGDFDIRDGAYEFYNATNTYTTGSRYRNLPTATYPATLDNPDISPEFNKSYEYGAEARFFNNRFGFDFSYYENNYGPQIFTQRFSQTSGYTGIQLNGRTTQRKGVDFSLNAIPLRAENFSWSTLVNFDMGRNYLTSLPPLPDGSPQTQEGRTKVGERLDNYWYNEWERSPDGQLVIQANGLPRRTDVVRLIGNTQANFLLSMGNTFTYKNFSLNVLVDGRFGGVTYDAYERDLWRSGSHPEAIHPERELSNIAYANGGNTKTMQIPGVKITSGSITYDPEGNVLSDTRTFEPNTYKVAYQNWAEGYKGAWESNVIEKTFVKLREVTFTYTLPANFLKQKFIKKASISLVGRNLLYWTKDETFGDLDTYTLSTGDTALQHPAQRTYGFNLNFNF</sequence>
<dbReference type="NCBIfam" id="TIGR04056">
    <property type="entry name" value="OMP_RagA_SusC"/>
    <property type="match status" value="1"/>
</dbReference>
<dbReference type="OrthoDB" id="9768177at2"/>
<evidence type="ECO:0000256" key="7">
    <source>
        <dbReference type="PROSITE-ProRule" id="PRU01360"/>
    </source>
</evidence>
<comment type="subcellular location">
    <subcellularLocation>
        <location evidence="1 7">Cell outer membrane</location>
        <topology evidence="1 7">Multi-pass membrane protein</topology>
    </subcellularLocation>
</comment>
<dbReference type="SUPFAM" id="SSF56935">
    <property type="entry name" value="Porins"/>
    <property type="match status" value="1"/>
</dbReference>
<keyword evidence="10" id="KW-1185">Reference proteome</keyword>
<evidence type="ECO:0000256" key="2">
    <source>
        <dbReference type="ARBA" id="ARBA00022448"/>
    </source>
</evidence>
<dbReference type="InterPro" id="IPR037066">
    <property type="entry name" value="Plug_dom_sf"/>
</dbReference>
<feature type="domain" description="TonB-dependent receptor plug" evidence="8">
    <location>
        <begin position="121"/>
        <end position="221"/>
    </location>
</feature>
<evidence type="ECO:0000256" key="1">
    <source>
        <dbReference type="ARBA" id="ARBA00004571"/>
    </source>
</evidence>
<gene>
    <name evidence="9" type="ORF">SAMN04488101_101398</name>
</gene>
<keyword evidence="6 7" id="KW-0998">Cell outer membrane</keyword>
<dbReference type="Gene3D" id="2.170.130.10">
    <property type="entry name" value="TonB-dependent receptor, plug domain"/>
    <property type="match status" value="1"/>
</dbReference>
<dbReference type="InterPro" id="IPR023996">
    <property type="entry name" value="TonB-dep_OMP_SusC/RagA"/>
</dbReference>
<dbReference type="Gene3D" id="2.60.40.1120">
    <property type="entry name" value="Carboxypeptidase-like, regulatory domain"/>
    <property type="match status" value="1"/>
</dbReference>
<dbReference type="Gene3D" id="2.40.170.20">
    <property type="entry name" value="TonB-dependent receptor, beta-barrel domain"/>
    <property type="match status" value="1"/>
</dbReference>
<dbReference type="SUPFAM" id="SSF49464">
    <property type="entry name" value="Carboxypeptidase regulatory domain-like"/>
    <property type="match status" value="1"/>
</dbReference>
<keyword evidence="3 7" id="KW-1134">Transmembrane beta strand</keyword>
<keyword evidence="4 7" id="KW-0812">Transmembrane</keyword>
<dbReference type="RefSeq" id="WP_084286972.1">
    <property type="nucleotide sequence ID" value="NZ_FWYB01000001.1"/>
</dbReference>
<dbReference type="Proteomes" id="UP000192678">
    <property type="component" value="Unassembled WGS sequence"/>
</dbReference>
<keyword evidence="2 7" id="KW-0813">Transport</keyword>
<dbReference type="InterPro" id="IPR012910">
    <property type="entry name" value="Plug_dom"/>
</dbReference>
<dbReference type="PROSITE" id="PS52016">
    <property type="entry name" value="TONB_DEPENDENT_REC_3"/>
    <property type="match status" value="1"/>
</dbReference>
<evidence type="ECO:0000256" key="4">
    <source>
        <dbReference type="ARBA" id="ARBA00022692"/>
    </source>
</evidence>
<keyword evidence="5 7" id="KW-0472">Membrane</keyword>
<evidence type="ECO:0000259" key="8">
    <source>
        <dbReference type="Pfam" id="PF07715"/>
    </source>
</evidence>
<reference evidence="9 10" key="1">
    <citation type="submission" date="2017-04" db="EMBL/GenBank/DDBJ databases">
        <authorList>
            <person name="Afonso C.L."/>
            <person name="Miller P.J."/>
            <person name="Scott M.A."/>
            <person name="Spackman E."/>
            <person name="Goraichik I."/>
            <person name="Dimitrov K.M."/>
            <person name="Suarez D.L."/>
            <person name="Swayne D.E."/>
        </authorList>
    </citation>
    <scope>NUCLEOTIDE SEQUENCE [LARGE SCALE GENOMIC DNA]</scope>
    <source>
        <strain evidence="9 10">DSM 19625</strain>
    </source>
</reference>
<dbReference type="STRING" id="475255.SAMN04488101_101398"/>
<dbReference type="InterPro" id="IPR036942">
    <property type="entry name" value="Beta-barrel_TonB_sf"/>
</dbReference>
<evidence type="ECO:0000313" key="9">
    <source>
        <dbReference type="EMBL" id="SMC57816.1"/>
    </source>
</evidence>
<organism evidence="9 10">
    <name type="scientific">Pedobacter nyackensis</name>
    <dbReference type="NCBI Taxonomy" id="475255"/>
    <lineage>
        <taxon>Bacteria</taxon>
        <taxon>Pseudomonadati</taxon>
        <taxon>Bacteroidota</taxon>
        <taxon>Sphingobacteriia</taxon>
        <taxon>Sphingobacteriales</taxon>
        <taxon>Sphingobacteriaceae</taxon>
        <taxon>Pedobacter</taxon>
    </lineage>
</organism>
<name>A0A1W2AAX4_9SPHI</name>
<proteinExistence type="inferred from homology"/>
<accession>A0A1W2AAX4</accession>
<evidence type="ECO:0000256" key="6">
    <source>
        <dbReference type="ARBA" id="ARBA00023237"/>
    </source>
</evidence>
<evidence type="ECO:0000313" key="10">
    <source>
        <dbReference type="Proteomes" id="UP000192678"/>
    </source>
</evidence>
<dbReference type="Pfam" id="PF13715">
    <property type="entry name" value="CarbopepD_reg_2"/>
    <property type="match status" value="1"/>
</dbReference>
<dbReference type="GO" id="GO:0009279">
    <property type="term" value="C:cell outer membrane"/>
    <property type="evidence" value="ECO:0007669"/>
    <property type="project" value="UniProtKB-SubCell"/>
</dbReference>
<comment type="similarity">
    <text evidence="7">Belongs to the TonB-dependent receptor family.</text>
</comment>
<dbReference type="Pfam" id="PF07715">
    <property type="entry name" value="Plug"/>
    <property type="match status" value="1"/>
</dbReference>
<dbReference type="AlphaFoldDB" id="A0A1W2AAX4"/>